<dbReference type="PROSITE" id="PS50214">
    <property type="entry name" value="DISINTEGRIN_2"/>
    <property type="match status" value="1"/>
</dbReference>
<evidence type="ECO:0000259" key="14">
    <source>
        <dbReference type="PROSITE" id="PS50215"/>
    </source>
</evidence>
<reference evidence="16" key="1">
    <citation type="submission" date="2018-06" db="EMBL/GenBank/DDBJ databases">
        <title>Genome assembly of Danube salmon.</title>
        <authorList>
            <person name="Macqueen D.J."/>
            <person name="Gundappa M.K."/>
        </authorList>
    </citation>
    <scope>NUCLEOTIDE SEQUENCE [LARGE SCALE GENOMIC DNA]</scope>
</reference>
<evidence type="ECO:0000313" key="16">
    <source>
        <dbReference type="Proteomes" id="UP000314982"/>
    </source>
</evidence>
<dbReference type="InterPro" id="IPR001762">
    <property type="entry name" value="Disintegrin_dom"/>
</dbReference>
<evidence type="ECO:0000259" key="13">
    <source>
        <dbReference type="PROSITE" id="PS50214"/>
    </source>
</evidence>
<feature type="domain" description="Disintegrin" evidence="13">
    <location>
        <begin position="487"/>
        <end position="574"/>
    </location>
</feature>
<dbReference type="AlphaFoldDB" id="A0A4W5QMS1"/>
<dbReference type="Gene3D" id="2.10.25.10">
    <property type="entry name" value="Laminin"/>
    <property type="match status" value="1"/>
</dbReference>
<dbReference type="PANTHER" id="PTHR11905:SF130">
    <property type="entry name" value="DISINTEGRIN AND METALLOPROTEINASE DOMAIN-CONTAINING PROTEIN 15"/>
    <property type="match status" value="1"/>
</dbReference>
<feature type="compositionally biased region" description="Polar residues" evidence="9">
    <location>
        <begin position="72"/>
        <end position="85"/>
    </location>
</feature>
<dbReference type="InterPro" id="IPR000742">
    <property type="entry name" value="EGF"/>
</dbReference>
<dbReference type="GO" id="GO:0005178">
    <property type="term" value="F:integrin binding"/>
    <property type="evidence" value="ECO:0007669"/>
    <property type="project" value="TreeGrafter"/>
</dbReference>
<dbReference type="Gene3D" id="3.40.390.10">
    <property type="entry name" value="Collagenase (Catalytic Domain)"/>
    <property type="match status" value="1"/>
</dbReference>
<dbReference type="GO" id="GO:0007229">
    <property type="term" value="P:integrin-mediated signaling pathway"/>
    <property type="evidence" value="ECO:0007669"/>
    <property type="project" value="TreeGrafter"/>
</dbReference>
<comment type="caution">
    <text evidence="7">Lacks conserved residue(s) required for the propagation of feature annotation.</text>
</comment>
<feature type="binding site" evidence="8">
    <location>
        <position position="423"/>
    </location>
    <ligand>
        <name>Zn(2+)</name>
        <dbReference type="ChEBI" id="CHEBI:29105"/>
        <note>catalytic</note>
    </ligand>
</feature>
<evidence type="ECO:0000256" key="7">
    <source>
        <dbReference type="PROSITE-ProRule" id="PRU00076"/>
    </source>
</evidence>
<keyword evidence="16" id="KW-1185">Reference proteome</keyword>
<keyword evidence="11" id="KW-0732">Signal</keyword>
<dbReference type="CDD" id="cd04269">
    <property type="entry name" value="ZnMc_adamalysin_II_like"/>
    <property type="match status" value="1"/>
</dbReference>
<name>A0A4W5QMS1_9TELE</name>
<feature type="region of interest" description="Disordered" evidence="9">
    <location>
        <begin position="62"/>
        <end position="99"/>
    </location>
</feature>
<dbReference type="PROSITE" id="PS50215">
    <property type="entry name" value="ADAM_MEPRO"/>
    <property type="match status" value="1"/>
</dbReference>
<feature type="disulfide bond" evidence="7">
    <location>
        <begin position="723"/>
        <end position="733"/>
    </location>
</feature>
<feature type="binding site" evidence="8">
    <location>
        <position position="417"/>
    </location>
    <ligand>
        <name>Zn(2+)</name>
        <dbReference type="ChEBI" id="CHEBI:29105"/>
        <note>catalytic</note>
    </ligand>
</feature>
<feature type="disulfide bond" evidence="7">
    <location>
        <begin position="741"/>
        <end position="750"/>
    </location>
</feature>
<dbReference type="Proteomes" id="UP000314982">
    <property type="component" value="Unassembled WGS sequence"/>
</dbReference>
<dbReference type="InterPro" id="IPR001590">
    <property type="entry name" value="Peptidase_M12B"/>
</dbReference>
<feature type="signal peptide" evidence="11">
    <location>
        <begin position="1"/>
        <end position="23"/>
    </location>
</feature>
<dbReference type="SMART" id="SM00608">
    <property type="entry name" value="ACR"/>
    <property type="match status" value="1"/>
</dbReference>
<dbReference type="Ensembl" id="ENSHHUT00000079935.1">
    <property type="protein sequence ID" value="ENSHHUP00000077422.1"/>
    <property type="gene ID" value="ENSHHUG00000045226.1"/>
</dbReference>
<evidence type="ECO:0000256" key="1">
    <source>
        <dbReference type="ARBA" id="ARBA00004167"/>
    </source>
</evidence>
<dbReference type="PROSITE" id="PS01186">
    <property type="entry name" value="EGF_2"/>
    <property type="match status" value="1"/>
</dbReference>
<feature type="compositionally biased region" description="Polar residues" evidence="9">
    <location>
        <begin position="921"/>
        <end position="934"/>
    </location>
</feature>
<dbReference type="GO" id="GO:0006508">
    <property type="term" value="P:proteolysis"/>
    <property type="evidence" value="ECO:0007669"/>
    <property type="project" value="InterPro"/>
</dbReference>
<evidence type="ECO:0000313" key="15">
    <source>
        <dbReference type="Ensembl" id="ENSHHUP00000077422.1"/>
    </source>
</evidence>
<evidence type="ECO:0000256" key="2">
    <source>
        <dbReference type="ARBA" id="ARBA00022692"/>
    </source>
</evidence>
<dbReference type="GO" id="GO:0016020">
    <property type="term" value="C:membrane"/>
    <property type="evidence" value="ECO:0007669"/>
    <property type="project" value="UniProtKB-SubCell"/>
</dbReference>
<feature type="compositionally biased region" description="Polar residues" evidence="9">
    <location>
        <begin position="813"/>
        <end position="824"/>
    </location>
</feature>
<organism evidence="15 16">
    <name type="scientific">Hucho hucho</name>
    <name type="common">huchen</name>
    <dbReference type="NCBI Taxonomy" id="62062"/>
    <lineage>
        <taxon>Eukaryota</taxon>
        <taxon>Metazoa</taxon>
        <taxon>Chordata</taxon>
        <taxon>Craniata</taxon>
        <taxon>Vertebrata</taxon>
        <taxon>Euteleostomi</taxon>
        <taxon>Actinopterygii</taxon>
        <taxon>Neopterygii</taxon>
        <taxon>Teleostei</taxon>
        <taxon>Protacanthopterygii</taxon>
        <taxon>Salmoniformes</taxon>
        <taxon>Salmonidae</taxon>
        <taxon>Salmoninae</taxon>
        <taxon>Hucho</taxon>
    </lineage>
</organism>
<dbReference type="GO" id="GO:0005615">
    <property type="term" value="C:extracellular space"/>
    <property type="evidence" value="ECO:0007669"/>
    <property type="project" value="TreeGrafter"/>
</dbReference>
<dbReference type="InterPro" id="IPR034027">
    <property type="entry name" value="Reprolysin_adamalysin"/>
</dbReference>
<feature type="transmembrane region" description="Helical" evidence="10">
    <location>
        <begin position="775"/>
        <end position="794"/>
    </location>
</feature>
<dbReference type="SMART" id="SM00050">
    <property type="entry name" value="DISIN"/>
    <property type="match status" value="1"/>
</dbReference>
<dbReference type="GO" id="GO:0046872">
    <property type="term" value="F:metal ion binding"/>
    <property type="evidence" value="ECO:0007669"/>
    <property type="project" value="UniProtKB-KW"/>
</dbReference>
<dbReference type="PROSITE" id="PS50026">
    <property type="entry name" value="EGF_3"/>
    <property type="match status" value="1"/>
</dbReference>
<feature type="binding site" evidence="8">
    <location>
        <position position="413"/>
    </location>
    <ligand>
        <name>Zn(2+)</name>
        <dbReference type="ChEBI" id="CHEBI:29105"/>
        <note>catalytic</note>
    </ligand>
</feature>
<keyword evidence="7" id="KW-0245">EGF-like domain</keyword>
<dbReference type="InterPro" id="IPR036436">
    <property type="entry name" value="Disintegrin_dom_sf"/>
</dbReference>
<reference evidence="15" key="3">
    <citation type="submission" date="2025-09" db="UniProtKB">
        <authorList>
            <consortium name="Ensembl"/>
        </authorList>
    </citation>
    <scope>IDENTIFICATION</scope>
</reference>
<dbReference type="Pfam" id="PF01421">
    <property type="entry name" value="Reprolysin"/>
    <property type="match status" value="1"/>
</dbReference>
<keyword evidence="8" id="KW-0862">Zinc</keyword>
<dbReference type="SUPFAM" id="SSF57552">
    <property type="entry name" value="Blood coagulation inhibitor (disintegrin)"/>
    <property type="match status" value="1"/>
</dbReference>
<dbReference type="Pfam" id="PF01562">
    <property type="entry name" value="Pep_M12B_propep"/>
    <property type="match status" value="1"/>
</dbReference>
<evidence type="ECO:0000256" key="10">
    <source>
        <dbReference type="SAM" id="Phobius"/>
    </source>
</evidence>
<feature type="domain" description="Peptidase M12B" evidence="14">
    <location>
        <begin position="277"/>
        <end position="479"/>
    </location>
</feature>
<feature type="compositionally biased region" description="Polar residues" evidence="9">
    <location>
        <begin position="845"/>
        <end position="859"/>
    </location>
</feature>
<dbReference type="FunFam" id="3.40.390.10:FF:000002">
    <property type="entry name" value="Disintegrin and metalloproteinase domain-containing protein 22"/>
    <property type="match status" value="1"/>
</dbReference>
<dbReference type="PANTHER" id="PTHR11905">
    <property type="entry name" value="ADAM A DISINTEGRIN AND METALLOPROTEASE DOMAIN"/>
    <property type="match status" value="1"/>
</dbReference>
<dbReference type="GO" id="GO:0045087">
    <property type="term" value="P:innate immune response"/>
    <property type="evidence" value="ECO:0007669"/>
    <property type="project" value="TreeGrafter"/>
</dbReference>
<evidence type="ECO:0000256" key="3">
    <source>
        <dbReference type="ARBA" id="ARBA00022989"/>
    </source>
</evidence>
<evidence type="ECO:0000256" key="11">
    <source>
        <dbReference type="SAM" id="SignalP"/>
    </source>
</evidence>
<dbReference type="InterPro" id="IPR002870">
    <property type="entry name" value="Peptidase_M12B_N"/>
</dbReference>
<evidence type="ECO:0000256" key="6">
    <source>
        <dbReference type="PROSITE-ProRule" id="PRU00068"/>
    </source>
</evidence>
<evidence type="ECO:0000259" key="12">
    <source>
        <dbReference type="PROSITE" id="PS50026"/>
    </source>
</evidence>
<keyword evidence="2 10" id="KW-0812">Transmembrane</keyword>
<dbReference type="PRINTS" id="PR00289">
    <property type="entry name" value="DISINTEGRIN"/>
</dbReference>
<comment type="subcellular location">
    <subcellularLocation>
        <location evidence="1">Membrane</location>
        <topology evidence="1">Single-pass membrane protein</topology>
    </subcellularLocation>
</comment>
<dbReference type="SUPFAM" id="SSF55486">
    <property type="entry name" value="Metalloproteases ('zincins'), catalytic domain"/>
    <property type="match status" value="1"/>
</dbReference>
<dbReference type="InterPro" id="IPR006586">
    <property type="entry name" value="ADAM_Cys-rich"/>
</dbReference>
<feature type="disulfide bond" evidence="6">
    <location>
        <begin position="546"/>
        <end position="566"/>
    </location>
</feature>
<feature type="domain" description="EGF-like" evidence="12">
    <location>
        <begin position="719"/>
        <end position="751"/>
    </location>
</feature>
<reference evidence="15" key="2">
    <citation type="submission" date="2025-08" db="UniProtKB">
        <authorList>
            <consortium name="Ensembl"/>
        </authorList>
    </citation>
    <scope>IDENTIFICATION</scope>
</reference>
<keyword evidence="3 10" id="KW-1133">Transmembrane helix</keyword>
<dbReference type="InterPro" id="IPR024079">
    <property type="entry name" value="MetalloPept_cat_dom_sf"/>
</dbReference>
<evidence type="ECO:0000256" key="4">
    <source>
        <dbReference type="ARBA" id="ARBA00023136"/>
    </source>
</evidence>
<feature type="chain" id="PRO_5021458518" evidence="11">
    <location>
        <begin position="24"/>
        <end position="934"/>
    </location>
</feature>
<dbReference type="FunFam" id="4.10.70.10:FF:000001">
    <property type="entry name" value="Disintegrin and metalloproteinase domain-containing protein 22"/>
    <property type="match status" value="1"/>
</dbReference>
<sequence>MDTSQCHCATMFLSRALVTLVLLETVTFRGTQSNTLPSNRLGLLDDADLQEYLLAESHLTEMEKPQEKLSPLNATTVSSHSSLTSPEHHHGSKHGKPLERTRPFVVVDGHKRSLSEALQNGHPDKLQCGLQFGGSIYLLDLEKNHDLLPKPPNVFYYLPNGTGVSLEESTVTHCYYHGSVRGFPQSRVALSTCSGLRGVVAINSTLSFELQPEEDYEEGAEESGGEEEEGMHLLYSTRPLERGSVGGCGVSHTPVPPIHILPHVPHRSKRDILSETKYIELVLVADHEEYLNYQKINKTIIYRMLDVANQVDWFYRPLSVRVALTGLEIWSDQDKIQVDKSPSDTLNRFLEWRTRELLPRLRHDNAQLIMGESFDGTTVGMASQSSMCSKDRSGGVNVDHLVSVLGVASTIAHELGHNLGMNHDTADRRCQCQNEPRLGGCIMEPSTGFMPGQLFSSCSARDLSLSLLHGGGMCLFNVPQPEKLLGGPRCGNLYVEKGEECDCGLLDECNDPCCNATTCKLVPGAQCSSDGICCDNCKLRSGGWMCRQPLGECDLPEHCTGTSPYCPPNVFLQNGEPCEEGSSYCYSGVCASFNTQCQMLWGPNSTRAPPVCFSSVNKQGNKYGNCGQMANGTYIPCPSKDVHCGRLQCQGGNDRPLLGTSAEILTTKVKFNYSDFVCRGTYFHLGDDVSDPAMVAQGTACGLGKACWNQRCQDVSLFGVDECQSKCNGHGVCNSNKNCHCDMGWAPPDCRYTGHGGSVDSGPARASRGSDPARVALLVIFLFVLPVVLLFLALRFPRCHRNLPCLGTTSLFHKGTGRQQSRTPATERVDARNGEQVQPLRYHWSRQSDIQMTPSQPSNKALVPPKKTPAPRKSLPSEPLSHPTHPGYVASGAPLQHGASITSVPPDAAVPSRRAPLPPGRTSQPRKPNSTPPV</sequence>
<feature type="active site" evidence="8">
    <location>
        <position position="414"/>
    </location>
</feature>
<proteinExistence type="predicted"/>
<protein>
    <submittedName>
        <fullName evidence="15">ADAM metallopeptidase domain 15</fullName>
    </submittedName>
</protein>
<accession>A0A4W5QMS1</accession>
<keyword evidence="4 10" id="KW-0472">Membrane</keyword>
<dbReference type="Pfam" id="PF00200">
    <property type="entry name" value="Disintegrin"/>
    <property type="match status" value="1"/>
</dbReference>
<feature type="region of interest" description="Disordered" evidence="9">
    <location>
        <begin position="813"/>
        <end position="934"/>
    </location>
</feature>
<evidence type="ECO:0000256" key="9">
    <source>
        <dbReference type="SAM" id="MobiDB-lite"/>
    </source>
</evidence>
<dbReference type="Pfam" id="PF08516">
    <property type="entry name" value="ADAM_CR"/>
    <property type="match status" value="1"/>
</dbReference>
<dbReference type="GeneTree" id="ENSGT00940000159822"/>
<dbReference type="STRING" id="62062.ENSHHUP00000077422"/>
<dbReference type="GO" id="GO:0004222">
    <property type="term" value="F:metalloendopeptidase activity"/>
    <property type="evidence" value="ECO:0007669"/>
    <property type="project" value="InterPro"/>
</dbReference>
<evidence type="ECO:0000256" key="8">
    <source>
        <dbReference type="PROSITE-ProRule" id="PRU00276"/>
    </source>
</evidence>
<evidence type="ECO:0000256" key="5">
    <source>
        <dbReference type="ARBA" id="ARBA00023157"/>
    </source>
</evidence>
<dbReference type="Gene3D" id="4.10.70.10">
    <property type="entry name" value="Disintegrin domain"/>
    <property type="match status" value="1"/>
</dbReference>
<keyword evidence="5 7" id="KW-1015">Disulfide bond</keyword>
<keyword evidence="8" id="KW-0479">Metal-binding</keyword>